<keyword evidence="8 11" id="KW-0443">Lipid metabolism</keyword>
<keyword evidence="5 11" id="KW-0444">Lipid biosynthesis</keyword>
<protein>
    <recommendedName>
        <fullName evidence="4 11">Diacylglycerol O-acyltransferase</fullName>
        <ecNumber evidence="4 11">2.3.1.20</ecNumber>
    </recommendedName>
</protein>
<dbReference type="EMBL" id="AP019307">
    <property type="protein sequence ID" value="BBH16708.1"/>
    <property type="molecule type" value="Genomic_DNA"/>
</dbReference>
<dbReference type="RefSeq" id="WP_125567313.1">
    <property type="nucleotide sequence ID" value="NZ_AP019307.1"/>
</dbReference>
<dbReference type="NCBIfam" id="TIGR02946">
    <property type="entry name" value="acyl_WS_DGAT"/>
    <property type="match status" value="1"/>
</dbReference>
<evidence type="ECO:0000256" key="4">
    <source>
        <dbReference type="ARBA" id="ARBA00013244"/>
    </source>
</evidence>
<evidence type="ECO:0000256" key="11">
    <source>
        <dbReference type="RuleBase" id="RU361241"/>
    </source>
</evidence>
<dbReference type="InterPro" id="IPR045034">
    <property type="entry name" value="O-acyltransferase_WSD1-like"/>
</dbReference>
<evidence type="ECO:0000256" key="1">
    <source>
        <dbReference type="ARBA" id="ARBA00004771"/>
    </source>
</evidence>
<organism evidence="15 16">
    <name type="scientific">Nocardioides baekrokdamisoli</name>
    <dbReference type="NCBI Taxonomy" id="1804624"/>
    <lineage>
        <taxon>Bacteria</taxon>
        <taxon>Bacillati</taxon>
        <taxon>Actinomycetota</taxon>
        <taxon>Actinomycetes</taxon>
        <taxon>Propionibacteriales</taxon>
        <taxon>Nocardioidaceae</taxon>
        <taxon>Nocardioides</taxon>
    </lineage>
</organism>
<evidence type="ECO:0000256" key="2">
    <source>
        <dbReference type="ARBA" id="ARBA00005189"/>
    </source>
</evidence>
<dbReference type="PANTHER" id="PTHR31650:SF1">
    <property type="entry name" value="WAX ESTER SYNTHASE_DIACYLGLYCEROL ACYLTRANSFERASE 4-RELATED"/>
    <property type="match status" value="1"/>
</dbReference>
<keyword evidence="7 11" id="KW-0319">Glycerol metabolism</keyword>
<dbReference type="EC" id="2.3.1.20" evidence="4 11"/>
<evidence type="ECO:0000256" key="5">
    <source>
        <dbReference type="ARBA" id="ARBA00022516"/>
    </source>
</evidence>
<evidence type="ECO:0000256" key="9">
    <source>
        <dbReference type="ARBA" id="ARBA00023315"/>
    </source>
</evidence>
<comment type="catalytic activity">
    <reaction evidence="10 11">
        <text>an acyl-CoA + a 1,2-diacyl-sn-glycerol = a triacyl-sn-glycerol + CoA</text>
        <dbReference type="Rhea" id="RHEA:10868"/>
        <dbReference type="ChEBI" id="CHEBI:17815"/>
        <dbReference type="ChEBI" id="CHEBI:57287"/>
        <dbReference type="ChEBI" id="CHEBI:58342"/>
        <dbReference type="ChEBI" id="CHEBI:64615"/>
        <dbReference type="EC" id="2.3.1.20"/>
    </reaction>
</comment>
<evidence type="ECO:0000256" key="6">
    <source>
        <dbReference type="ARBA" id="ARBA00022679"/>
    </source>
</evidence>
<dbReference type="GO" id="GO:0051701">
    <property type="term" value="P:biological process involved in interaction with host"/>
    <property type="evidence" value="ECO:0007669"/>
    <property type="project" value="TreeGrafter"/>
</dbReference>
<evidence type="ECO:0000256" key="12">
    <source>
        <dbReference type="SAM" id="MobiDB-lite"/>
    </source>
</evidence>
<dbReference type="InterPro" id="IPR014292">
    <property type="entry name" value="Acyl_transf_WS/DGAT"/>
</dbReference>
<dbReference type="GO" id="GO:0006071">
    <property type="term" value="P:glycerol metabolic process"/>
    <property type="evidence" value="ECO:0007669"/>
    <property type="project" value="UniProtKB-KW"/>
</dbReference>
<comment type="similarity">
    <text evidence="3 11">Belongs to the long-chain O-acyltransferase family.</text>
</comment>
<keyword evidence="9 11" id="KW-0012">Acyltransferase</keyword>
<dbReference type="OrthoDB" id="9810950at2"/>
<dbReference type="InterPro" id="IPR004255">
    <property type="entry name" value="O-acyltransferase_WSD1_N"/>
</dbReference>
<evidence type="ECO:0000259" key="13">
    <source>
        <dbReference type="Pfam" id="PF03007"/>
    </source>
</evidence>
<dbReference type="GO" id="GO:0001666">
    <property type="term" value="P:response to hypoxia"/>
    <property type="evidence" value="ECO:0007669"/>
    <property type="project" value="TreeGrafter"/>
</dbReference>
<dbReference type="SUPFAM" id="SSF52777">
    <property type="entry name" value="CoA-dependent acyltransferases"/>
    <property type="match status" value="1"/>
</dbReference>
<feature type="region of interest" description="Disordered" evidence="12">
    <location>
        <begin position="460"/>
        <end position="482"/>
    </location>
</feature>
<evidence type="ECO:0000256" key="8">
    <source>
        <dbReference type="ARBA" id="ARBA00023098"/>
    </source>
</evidence>
<reference evidence="15 16" key="1">
    <citation type="submission" date="2018-11" db="EMBL/GenBank/DDBJ databases">
        <title>Complete genome sequence of Nocardioides baekrokdamisoli strain KCTC 39748.</title>
        <authorList>
            <person name="Kang S.W."/>
            <person name="Lee K.C."/>
            <person name="Kim K.K."/>
            <person name="Kim J.S."/>
            <person name="Kim D.S."/>
            <person name="Ko S.H."/>
            <person name="Yang S.H."/>
            <person name="Shin Y.K."/>
            <person name="Lee J.S."/>
        </authorList>
    </citation>
    <scope>NUCLEOTIDE SEQUENCE [LARGE SCALE GENOMIC DNA]</scope>
    <source>
        <strain evidence="15 16">KCTC 39748</strain>
    </source>
</reference>
<keyword evidence="16" id="KW-1185">Reference proteome</keyword>
<accession>A0A3G9IZE6</accession>
<dbReference type="PANTHER" id="PTHR31650">
    <property type="entry name" value="O-ACYLTRANSFERASE (WSD1-LIKE) FAMILY PROTEIN"/>
    <property type="match status" value="1"/>
</dbReference>
<comment type="pathway">
    <text evidence="2">Lipid metabolism.</text>
</comment>
<evidence type="ECO:0000259" key="14">
    <source>
        <dbReference type="Pfam" id="PF06974"/>
    </source>
</evidence>
<dbReference type="UniPathway" id="UPA00282"/>
<dbReference type="InterPro" id="IPR009721">
    <property type="entry name" value="O-acyltransferase_WSD1_C"/>
</dbReference>
<dbReference type="GO" id="GO:0004144">
    <property type="term" value="F:diacylglycerol O-acyltransferase activity"/>
    <property type="evidence" value="ECO:0007669"/>
    <property type="project" value="UniProtKB-EC"/>
</dbReference>
<dbReference type="AlphaFoldDB" id="A0A3G9IZE6"/>
<dbReference type="GO" id="GO:0019432">
    <property type="term" value="P:triglyceride biosynthetic process"/>
    <property type="evidence" value="ECO:0007669"/>
    <property type="project" value="UniProtKB-UniPathway"/>
</dbReference>
<dbReference type="Pfam" id="PF06974">
    <property type="entry name" value="WS_DGAT_C"/>
    <property type="match status" value="1"/>
</dbReference>
<feature type="domain" description="O-acyltransferase WSD1 C-terminal" evidence="14">
    <location>
        <begin position="312"/>
        <end position="456"/>
    </location>
</feature>
<sequence>MADRLSPRDLAFLVQETATAPRHNATLDILEPGDSGFDYDAFLDLVADRLSFVPRYRQRIQVVPGRIANPVWIDDERFDLEYHARRSALPRPGNMAQLRDLTARILSRPLDRSRPLWEMYFIEGLEGGRIAILAKTHQALVDGLDTVDLGQILLDVSPEAKPLGADAWNPRRASARGLVFGAVRDTLMDVDTFTNTVDGARTSLGKRAGMIGRRVETVRGLLGVRRVVPDNPLLGDLSQQRIFVTADSSLEDYRTIRKAHGGTINDAILAVIAGGLRGWLMTRAESLVGLREISALVPVSVIDDDLEATALGSQIAPHFVQLPIAENSPVVRLHQVSYSFEKHQQVTRAVAANRLAGITGFAPTTFHAMGARVAAVQERHFQVSVTNVPGPQTLRYAAGAELVASYPVHPLLPGHGLAIGITSYAGKVMIGINADRDLIPDAEVLGQCISEALLELLDASNGGREQAPRGRRRSETKRETDQ</sequence>
<dbReference type="GO" id="GO:0005886">
    <property type="term" value="C:plasma membrane"/>
    <property type="evidence" value="ECO:0007669"/>
    <property type="project" value="TreeGrafter"/>
</dbReference>
<evidence type="ECO:0000256" key="10">
    <source>
        <dbReference type="ARBA" id="ARBA00048109"/>
    </source>
</evidence>
<gene>
    <name evidence="15" type="ORF">Back2_09950</name>
</gene>
<dbReference type="KEGG" id="nbe:Back2_09950"/>
<evidence type="ECO:0000256" key="7">
    <source>
        <dbReference type="ARBA" id="ARBA00022798"/>
    </source>
</evidence>
<feature type="domain" description="O-acyltransferase WSD1-like N-terminal" evidence="13">
    <location>
        <begin position="5"/>
        <end position="267"/>
    </location>
</feature>
<name>A0A3G9IZE6_9ACTN</name>
<comment type="pathway">
    <text evidence="1 11">Glycerolipid metabolism; triacylglycerol biosynthesis.</text>
</comment>
<dbReference type="GO" id="GO:0071731">
    <property type="term" value="P:response to nitric oxide"/>
    <property type="evidence" value="ECO:0007669"/>
    <property type="project" value="TreeGrafter"/>
</dbReference>
<dbReference type="Proteomes" id="UP000271573">
    <property type="component" value="Chromosome"/>
</dbReference>
<dbReference type="Pfam" id="PF03007">
    <property type="entry name" value="WS_DGAT_cat"/>
    <property type="match status" value="1"/>
</dbReference>
<evidence type="ECO:0000313" key="15">
    <source>
        <dbReference type="EMBL" id="BBH16708.1"/>
    </source>
</evidence>
<proteinExistence type="inferred from homology"/>
<evidence type="ECO:0000313" key="16">
    <source>
        <dbReference type="Proteomes" id="UP000271573"/>
    </source>
</evidence>
<evidence type="ECO:0000256" key="3">
    <source>
        <dbReference type="ARBA" id="ARBA00009587"/>
    </source>
</evidence>
<keyword evidence="6 11" id="KW-0808">Transferase</keyword>